<keyword evidence="2" id="KW-0067">ATP-binding</keyword>
<dbReference type="Proteomes" id="UP000188298">
    <property type="component" value="Chromosome"/>
</dbReference>
<organism evidence="6 7">
    <name type="scientific">Helicobacter bilis</name>
    <dbReference type="NCBI Taxonomy" id="37372"/>
    <lineage>
        <taxon>Bacteria</taxon>
        <taxon>Pseudomonadati</taxon>
        <taxon>Campylobacterota</taxon>
        <taxon>Epsilonproteobacteria</taxon>
        <taxon>Campylobacterales</taxon>
        <taxon>Helicobacteraceae</taxon>
        <taxon>Helicobacter</taxon>
    </lineage>
</organism>
<gene>
    <name evidence="6" type="ORF">XJ32_09820</name>
</gene>
<dbReference type="InterPro" id="IPR003959">
    <property type="entry name" value="ATPase_AAA_core"/>
</dbReference>
<dbReference type="InterPro" id="IPR027417">
    <property type="entry name" value="P-loop_NTPase"/>
</dbReference>
<feature type="domain" description="AAA+ ATPase" evidence="5">
    <location>
        <begin position="262"/>
        <end position="399"/>
    </location>
</feature>
<reference evidence="6 7" key="1">
    <citation type="submission" date="2017-02" db="EMBL/GenBank/DDBJ databases">
        <title>Whole genome sequencing of Helicobacter bilis strain AAQJH.</title>
        <authorList>
            <person name="Conlan S."/>
            <person name="Thomas P.J."/>
            <person name="Mullikin J."/>
            <person name="Palmore T.N."/>
            <person name="Frank K.M."/>
            <person name="Segre J.A."/>
        </authorList>
    </citation>
    <scope>NUCLEOTIDE SEQUENCE [LARGE SCALE GENOMIC DNA]</scope>
    <source>
        <strain evidence="6 7">AAQJH</strain>
    </source>
</reference>
<sequence length="521" mass="58725">MQHEDEVFEILDSVNIIQIVSFEWERIDAISAKVAHKAGKTLYKWNIAQGLSRFDNENKIFGSFDEKEASEVLEWFQSNEASNSIVILEDFYPLLDENPQNIRIFRNIARGPKDRTIILSQPFQKIPQELDKDVHIITLDLSNKADLEVIFRQCIEDAKYGSQELDENLKDRLIESALGLTIMEARKVFMRAIKRTKGKLGEDEIKLIVSEKEHIIKNSGFLEYYHHKEGLSDVGGLDELKNWLTKRGRAFHKEAKEYGLEIPKGVLLLGIPGTGKSLSAKAIGSEWKFPIIKLDMGRIFGGIVGESESNIRKALQITEAIAPSILWIDEIEKGFSGLSSSGSTDGGTTSRVLGTFLSWMQDKSKPVFVVATANDISKLPPELLRKGRIDEIFFVDLPSFNARKAIISIHLKRLKRNPSDFDLDALSKACMGFSGAEIEECIKDALFAAFNDAKEVDDSYIIDSAEKTYPLSKTMSESITSMRKWAKARAVYASSEEFDGELKNDKDVPQLRQEITANPFM</sequence>
<dbReference type="PANTHER" id="PTHR42960">
    <property type="entry name" value="YCF46 PROTEIN"/>
    <property type="match status" value="1"/>
</dbReference>
<evidence type="ECO:0000256" key="3">
    <source>
        <dbReference type="ARBA" id="ARBA00038088"/>
    </source>
</evidence>
<dbReference type="Gene3D" id="3.40.50.300">
    <property type="entry name" value="P-loop containing nucleotide triphosphate hydrolases"/>
    <property type="match status" value="1"/>
</dbReference>
<dbReference type="EMBL" id="CP019645">
    <property type="protein sequence ID" value="AQQ60335.1"/>
    <property type="molecule type" value="Genomic_DNA"/>
</dbReference>
<proteinExistence type="inferred from homology"/>
<dbReference type="GO" id="GO:0005524">
    <property type="term" value="F:ATP binding"/>
    <property type="evidence" value="ECO:0007669"/>
    <property type="project" value="UniProtKB-KW"/>
</dbReference>
<keyword evidence="1" id="KW-0547">Nucleotide-binding</keyword>
<evidence type="ECO:0000256" key="2">
    <source>
        <dbReference type="ARBA" id="ARBA00022840"/>
    </source>
</evidence>
<dbReference type="RefSeq" id="WP_077389423.1">
    <property type="nucleotide sequence ID" value="NZ_CP019645.1"/>
</dbReference>
<comment type="similarity">
    <text evidence="3">Belongs to the AAA ATPase family. Highly divergent.</text>
</comment>
<dbReference type="GO" id="GO:0016887">
    <property type="term" value="F:ATP hydrolysis activity"/>
    <property type="evidence" value="ECO:0007669"/>
    <property type="project" value="InterPro"/>
</dbReference>
<evidence type="ECO:0000259" key="5">
    <source>
        <dbReference type="SMART" id="SM00382"/>
    </source>
</evidence>
<evidence type="ECO:0000313" key="7">
    <source>
        <dbReference type="Proteomes" id="UP000188298"/>
    </source>
</evidence>
<dbReference type="SUPFAM" id="SSF52540">
    <property type="entry name" value="P-loop containing nucleoside triphosphate hydrolases"/>
    <property type="match status" value="1"/>
</dbReference>
<dbReference type="InterPro" id="IPR041569">
    <property type="entry name" value="AAA_lid_3"/>
</dbReference>
<dbReference type="Pfam" id="PF00004">
    <property type="entry name" value="AAA"/>
    <property type="match status" value="1"/>
</dbReference>
<protein>
    <recommendedName>
        <fullName evidence="4">Uncharacterized AAA domain-containing protein ycf46</fullName>
    </recommendedName>
</protein>
<dbReference type="KEGG" id="hbl:XJ32_09820"/>
<dbReference type="Gene3D" id="1.10.8.60">
    <property type="match status" value="1"/>
</dbReference>
<dbReference type="PANTHER" id="PTHR42960:SF1">
    <property type="entry name" value="YCF46 PROTEIN"/>
    <property type="match status" value="1"/>
</dbReference>
<dbReference type="AlphaFoldDB" id="A0A1Q2LJ07"/>
<accession>A0A1Q2LJ07</accession>
<dbReference type="InterPro" id="IPR052381">
    <property type="entry name" value="AAA_domain_protein"/>
</dbReference>
<evidence type="ECO:0000256" key="4">
    <source>
        <dbReference type="ARBA" id="ARBA00040480"/>
    </source>
</evidence>
<dbReference type="Pfam" id="PF17862">
    <property type="entry name" value="AAA_lid_3"/>
    <property type="match status" value="1"/>
</dbReference>
<evidence type="ECO:0000313" key="6">
    <source>
        <dbReference type="EMBL" id="AQQ60335.1"/>
    </source>
</evidence>
<evidence type="ECO:0000256" key="1">
    <source>
        <dbReference type="ARBA" id="ARBA00022741"/>
    </source>
</evidence>
<name>A0A1Q2LJ07_9HELI</name>
<dbReference type="InterPro" id="IPR003593">
    <property type="entry name" value="AAA+_ATPase"/>
</dbReference>
<dbReference type="SMART" id="SM00382">
    <property type="entry name" value="AAA"/>
    <property type="match status" value="1"/>
</dbReference>